<proteinExistence type="inferred from homology"/>
<dbReference type="AlphaFoldDB" id="A0A951QV51"/>
<dbReference type="Pfam" id="PF04960">
    <property type="entry name" value="Glutaminase"/>
    <property type="match status" value="1"/>
</dbReference>
<dbReference type="GO" id="GO:0006537">
    <property type="term" value="P:glutamate biosynthetic process"/>
    <property type="evidence" value="ECO:0007669"/>
    <property type="project" value="TreeGrafter"/>
</dbReference>
<dbReference type="GO" id="GO:0006543">
    <property type="term" value="P:L-glutamine catabolic process"/>
    <property type="evidence" value="ECO:0007669"/>
    <property type="project" value="TreeGrafter"/>
</dbReference>
<evidence type="ECO:0000256" key="2">
    <source>
        <dbReference type="ARBA" id="ARBA00011881"/>
    </source>
</evidence>
<dbReference type="EC" id="3.5.1.2" evidence="3 6"/>
<organism evidence="7 8">
    <name type="scientific">Cyanomargarita calcarea GSE-NOS-MK-12-04C</name>
    <dbReference type="NCBI Taxonomy" id="2839659"/>
    <lineage>
        <taxon>Bacteria</taxon>
        <taxon>Bacillati</taxon>
        <taxon>Cyanobacteriota</taxon>
        <taxon>Cyanophyceae</taxon>
        <taxon>Nostocales</taxon>
        <taxon>Cyanomargaritaceae</taxon>
        <taxon>Cyanomargarita</taxon>
    </lineage>
</organism>
<evidence type="ECO:0000256" key="6">
    <source>
        <dbReference type="HAMAP-Rule" id="MF_00313"/>
    </source>
</evidence>
<reference evidence="7" key="1">
    <citation type="submission" date="2021-05" db="EMBL/GenBank/DDBJ databases">
        <authorList>
            <person name="Pietrasiak N."/>
            <person name="Ward R."/>
            <person name="Stajich J.E."/>
            <person name="Kurbessoian T."/>
        </authorList>
    </citation>
    <scope>NUCLEOTIDE SEQUENCE</scope>
    <source>
        <strain evidence="7">GSE-NOS-MK-12-04C</strain>
    </source>
</reference>
<feature type="binding site" evidence="6">
    <location>
        <position position="198"/>
    </location>
    <ligand>
        <name>substrate</name>
    </ligand>
</feature>
<dbReference type="EMBL" id="JAHHGZ010000042">
    <property type="protein sequence ID" value="MBW4671290.1"/>
    <property type="molecule type" value="Genomic_DNA"/>
</dbReference>
<reference evidence="7" key="2">
    <citation type="journal article" date="2022" name="Microbiol. Resour. Announc.">
        <title>Metagenome Sequencing to Explore Phylogenomics of Terrestrial Cyanobacteria.</title>
        <authorList>
            <person name="Ward R.D."/>
            <person name="Stajich J.E."/>
            <person name="Johansen J.R."/>
            <person name="Huntemann M."/>
            <person name="Clum A."/>
            <person name="Foster B."/>
            <person name="Foster B."/>
            <person name="Roux S."/>
            <person name="Palaniappan K."/>
            <person name="Varghese N."/>
            <person name="Mukherjee S."/>
            <person name="Reddy T.B.K."/>
            <person name="Daum C."/>
            <person name="Copeland A."/>
            <person name="Chen I.A."/>
            <person name="Ivanova N.N."/>
            <person name="Kyrpides N.C."/>
            <person name="Shapiro N."/>
            <person name="Eloe-Fadrosh E.A."/>
            <person name="Pietrasiak N."/>
        </authorList>
    </citation>
    <scope>NUCLEOTIDE SEQUENCE</scope>
    <source>
        <strain evidence="7">GSE-NOS-MK-12-04C</strain>
    </source>
</reference>
<feature type="binding site" evidence="6">
    <location>
        <position position="268"/>
    </location>
    <ligand>
        <name>substrate</name>
    </ligand>
</feature>
<feature type="binding site" evidence="6">
    <location>
        <position position="123"/>
    </location>
    <ligand>
        <name>substrate</name>
    </ligand>
</feature>
<dbReference type="GO" id="GO:0004359">
    <property type="term" value="F:glutaminase activity"/>
    <property type="evidence" value="ECO:0007669"/>
    <property type="project" value="UniProtKB-UniRule"/>
</dbReference>
<dbReference type="InterPro" id="IPR015868">
    <property type="entry name" value="Glutaminase"/>
</dbReference>
<evidence type="ECO:0000313" key="7">
    <source>
        <dbReference type="EMBL" id="MBW4671290.1"/>
    </source>
</evidence>
<comment type="caution">
    <text evidence="7">The sequence shown here is derived from an EMBL/GenBank/DDBJ whole genome shotgun (WGS) entry which is preliminary data.</text>
</comment>
<comment type="subunit">
    <text evidence="2 6">Homotetramer.</text>
</comment>
<dbReference type="InterPro" id="IPR012338">
    <property type="entry name" value="Beta-lactam/transpept-like"/>
</dbReference>
<feature type="binding site" evidence="6">
    <location>
        <position position="250"/>
    </location>
    <ligand>
        <name>substrate</name>
    </ligand>
</feature>
<feature type="binding site" evidence="6">
    <location>
        <position position="167"/>
    </location>
    <ligand>
        <name>substrate</name>
    </ligand>
</feature>
<evidence type="ECO:0000313" key="8">
    <source>
        <dbReference type="Proteomes" id="UP000729701"/>
    </source>
</evidence>
<protein>
    <recommendedName>
        <fullName evidence="3 6">Glutaminase</fullName>
        <ecNumber evidence="3 6">3.5.1.2</ecNumber>
    </recommendedName>
</protein>
<keyword evidence="6" id="KW-0007">Acetylation</keyword>
<comment type="similarity">
    <text evidence="1 6">Belongs to the glutaminase family.</text>
</comment>
<evidence type="ECO:0000256" key="1">
    <source>
        <dbReference type="ARBA" id="ARBA00011076"/>
    </source>
</evidence>
<dbReference type="PANTHER" id="PTHR12544:SF29">
    <property type="entry name" value="GLUTAMINASE"/>
    <property type="match status" value="1"/>
</dbReference>
<feature type="binding site" evidence="6">
    <location>
        <position position="174"/>
    </location>
    <ligand>
        <name>substrate</name>
    </ligand>
</feature>
<sequence length="334" mass="36864">MVKQGDFEIVASPFQAVLNDLHSKYKLLQDGAVANYIPELAKVNPDLFSICVVTVNGEVYEVGDYKRLFTIQSISKVFTYGLALSDCGRDYVLTRVGVEPTGDAFNAIVLDEQSKRPYNPMVNAGAIATTSLIQGANPTERLNRVLDMFRRYLGHDVFVDMSVFTSERSTGHRNRAMAHLMLNFGMIDHNIEESLDLYFQQCAVMVNCQDLAVMAATLANKGINPITTEQAVDGRYIKDILSVMHTCGMYNFAGEWAYKVGIPAKSGVSGGIIAVVPGKMGIAVFSPLLDVRGNSVRGVKVCEELSFQLGLHLFDCLGNGRRKKEEGRKKNVRF</sequence>
<evidence type="ECO:0000256" key="5">
    <source>
        <dbReference type="ARBA" id="ARBA00049534"/>
    </source>
</evidence>
<dbReference type="NCBIfam" id="TIGR03814">
    <property type="entry name" value="Gln_ase"/>
    <property type="match status" value="1"/>
</dbReference>
<dbReference type="PANTHER" id="PTHR12544">
    <property type="entry name" value="GLUTAMINASE"/>
    <property type="match status" value="1"/>
</dbReference>
<name>A0A951QV51_9CYAN</name>
<comment type="catalytic activity">
    <reaction evidence="5 6">
        <text>L-glutamine + H2O = L-glutamate + NH4(+)</text>
        <dbReference type="Rhea" id="RHEA:15889"/>
        <dbReference type="ChEBI" id="CHEBI:15377"/>
        <dbReference type="ChEBI" id="CHEBI:28938"/>
        <dbReference type="ChEBI" id="CHEBI:29985"/>
        <dbReference type="ChEBI" id="CHEBI:58359"/>
        <dbReference type="EC" id="3.5.1.2"/>
    </reaction>
</comment>
<dbReference type="FunFam" id="3.40.710.10:FF:000005">
    <property type="entry name" value="Glutaminase"/>
    <property type="match status" value="1"/>
</dbReference>
<feature type="binding site" evidence="6">
    <location>
        <position position="73"/>
    </location>
    <ligand>
        <name>substrate</name>
    </ligand>
</feature>
<accession>A0A951QV51</accession>
<keyword evidence="4 6" id="KW-0378">Hydrolase</keyword>
<dbReference type="SUPFAM" id="SSF56601">
    <property type="entry name" value="beta-lactamase/transpeptidase-like"/>
    <property type="match status" value="1"/>
</dbReference>
<dbReference type="Proteomes" id="UP000729701">
    <property type="component" value="Unassembled WGS sequence"/>
</dbReference>
<evidence type="ECO:0000256" key="4">
    <source>
        <dbReference type="ARBA" id="ARBA00022801"/>
    </source>
</evidence>
<dbReference type="Gene3D" id="3.40.710.10">
    <property type="entry name" value="DD-peptidase/beta-lactamase superfamily"/>
    <property type="match status" value="1"/>
</dbReference>
<dbReference type="HAMAP" id="MF_00313">
    <property type="entry name" value="Glutaminase"/>
    <property type="match status" value="1"/>
</dbReference>
<gene>
    <name evidence="6 7" type="primary">glsA</name>
    <name evidence="7" type="ORF">KME60_28685</name>
</gene>
<evidence type="ECO:0000256" key="3">
    <source>
        <dbReference type="ARBA" id="ARBA00012918"/>
    </source>
</evidence>